<dbReference type="Pfam" id="PF08281">
    <property type="entry name" value="Sigma70_r4_2"/>
    <property type="match status" value="1"/>
</dbReference>
<evidence type="ECO:0000256" key="1">
    <source>
        <dbReference type="ARBA" id="ARBA00010641"/>
    </source>
</evidence>
<evidence type="ECO:0000259" key="6">
    <source>
        <dbReference type="Pfam" id="PF04542"/>
    </source>
</evidence>
<dbReference type="PANTHER" id="PTHR43133:SF8">
    <property type="entry name" value="RNA POLYMERASE SIGMA FACTOR HI_1459-RELATED"/>
    <property type="match status" value="1"/>
</dbReference>
<protein>
    <submittedName>
        <fullName evidence="8">RNA polymerase sigma factor</fullName>
    </submittedName>
</protein>
<accession>A0ABV0FVY6</accession>
<dbReference type="InterPro" id="IPR036388">
    <property type="entry name" value="WH-like_DNA-bd_sf"/>
</dbReference>
<evidence type="ECO:0000256" key="2">
    <source>
        <dbReference type="ARBA" id="ARBA00023015"/>
    </source>
</evidence>
<dbReference type="Gene3D" id="1.10.10.10">
    <property type="entry name" value="Winged helix-like DNA-binding domain superfamily/Winged helix DNA-binding domain"/>
    <property type="match status" value="1"/>
</dbReference>
<dbReference type="InterPro" id="IPR013249">
    <property type="entry name" value="RNA_pol_sigma70_r4_t2"/>
</dbReference>
<dbReference type="Proteomes" id="UP001495147">
    <property type="component" value="Unassembled WGS sequence"/>
</dbReference>
<evidence type="ECO:0000256" key="4">
    <source>
        <dbReference type="ARBA" id="ARBA00023125"/>
    </source>
</evidence>
<evidence type="ECO:0000313" key="8">
    <source>
        <dbReference type="EMBL" id="MEO3690078.1"/>
    </source>
</evidence>
<comment type="caution">
    <text evidence="8">The sequence shown here is derived from an EMBL/GenBank/DDBJ whole genome shotgun (WGS) entry which is preliminary data.</text>
</comment>
<dbReference type="InterPro" id="IPR007627">
    <property type="entry name" value="RNA_pol_sigma70_r2"/>
</dbReference>
<organism evidence="8 9">
    <name type="scientific">Roseateles paludis</name>
    <dbReference type="NCBI Taxonomy" id="3145238"/>
    <lineage>
        <taxon>Bacteria</taxon>
        <taxon>Pseudomonadati</taxon>
        <taxon>Pseudomonadota</taxon>
        <taxon>Betaproteobacteria</taxon>
        <taxon>Burkholderiales</taxon>
        <taxon>Sphaerotilaceae</taxon>
        <taxon>Roseateles</taxon>
    </lineage>
</organism>
<keyword evidence="3" id="KW-0731">Sigma factor</keyword>
<name>A0ABV0FVY6_9BURK</name>
<dbReference type="Gene3D" id="1.10.1740.10">
    <property type="match status" value="1"/>
</dbReference>
<evidence type="ECO:0000259" key="7">
    <source>
        <dbReference type="Pfam" id="PF08281"/>
    </source>
</evidence>
<keyword evidence="9" id="KW-1185">Reference proteome</keyword>
<keyword evidence="5" id="KW-0804">Transcription</keyword>
<proteinExistence type="inferred from homology"/>
<dbReference type="EMBL" id="JBDPZD010000001">
    <property type="protein sequence ID" value="MEO3690078.1"/>
    <property type="molecule type" value="Genomic_DNA"/>
</dbReference>
<dbReference type="InterPro" id="IPR013324">
    <property type="entry name" value="RNA_pol_sigma_r3/r4-like"/>
</dbReference>
<dbReference type="InterPro" id="IPR013325">
    <property type="entry name" value="RNA_pol_sigma_r2"/>
</dbReference>
<dbReference type="InterPro" id="IPR014284">
    <property type="entry name" value="RNA_pol_sigma-70_dom"/>
</dbReference>
<feature type="domain" description="RNA polymerase sigma factor 70 region 4 type 2" evidence="7">
    <location>
        <begin position="140"/>
        <end position="188"/>
    </location>
</feature>
<dbReference type="SUPFAM" id="SSF88946">
    <property type="entry name" value="Sigma2 domain of RNA polymerase sigma factors"/>
    <property type="match status" value="1"/>
</dbReference>
<comment type="similarity">
    <text evidence="1">Belongs to the sigma-70 factor family. ECF subfamily.</text>
</comment>
<dbReference type="NCBIfam" id="TIGR02937">
    <property type="entry name" value="sigma70-ECF"/>
    <property type="match status" value="1"/>
</dbReference>
<feature type="domain" description="RNA polymerase sigma-70 region 2" evidence="6">
    <location>
        <begin position="36"/>
        <end position="104"/>
    </location>
</feature>
<gene>
    <name evidence="8" type="ORF">ABDJ85_01270</name>
</gene>
<dbReference type="InterPro" id="IPR039425">
    <property type="entry name" value="RNA_pol_sigma-70-like"/>
</dbReference>
<evidence type="ECO:0000313" key="9">
    <source>
        <dbReference type="Proteomes" id="UP001495147"/>
    </source>
</evidence>
<dbReference type="Pfam" id="PF04542">
    <property type="entry name" value="Sigma70_r2"/>
    <property type="match status" value="1"/>
</dbReference>
<keyword evidence="2" id="KW-0805">Transcription regulation</keyword>
<dbReference type="SUPFAM" id="SSF88659">
    <property type="entry name" value="Sigma3 and sigma4 domains of RNA polymerase sigma factors"/>
    <property type="match status" value="1"/>
</dbReference>
<reference evidence="8 9" key="1">
    <citation type="submission" date="2024-05" db="EMBL/GenBank/DDBJ databases">
        <title>Roseateles sp. DJS-2-20 16S ribosomal RNA gene Genome sequencing and assembly.</title>
        <authorList>
            <person name="Woo H."/>
        </authorList>
    </citation>
    <scope>NUCLEOTIDE SEQUENCE [LARGE SCALE GENOMIC DNA]</scope>
    <source>
        <strain evidence="8 9">DJS-2-20</strain>
    </source>
</reference>
<keyword evidence="4" id="KW-0238">DNA-binding</keyword>
<evidence type="ECO:0000256" key="3">
    <source>
        <dbReference type="ARBA" id="ARBA00023082"/>
    </source>
</evidence>
<dbReference type="PANTHER" id="PTHR43133">
    <property type="entry name" value="RNA POLYMERASE ECF-TYPE SIGMA FACTO"/>
    <property type="match status" value="1"/>
</dbReference>
<evidence type="ECO:0000256" key="5">
    <source>
        <dbReference type="ARBA" id="ARBA00023163"/>
    </source>
</evidence>
<sequence length="199" mass="21663">MSWLTRLGFVGPGTAEDPAALLREAAAGDAAAQARLYRRESGPVFRYLLALGSDEALALDAMQDAFVELLRTPGGFDPQRGTLGAYLAGIARHRWLARCREARRFVEPPPDDETDTAAVLATADLSEHLACRQLQGSVWAGIRQLSWTQREALVLVDLQERSYSEAAAIAGVSDDVLRTRLHRARTRLATVLGAQGVRP</sequence>
<dbReference type="RefSeq" id="WP_347702912.1">
    <property type="nucleotide sequence ID" value="NZ_JBDPZD010000001.1"/>
</dbReference>